<dbReference type="Proteomes" id="UP000026907">
    <property type="component" value="Segment"/>
</dbReference>
<evidence type="ECO:0000313" key="2">
    <source>
        <dbReference type="Proteomes" id="UP000026907"/>
    </source>
</evidence>
<reference evidence="1 2" key="1">
    <citation type="journal article" date="2014" name="Genome Announc.">
        <title>Complete Genome Sequences of Two Escherichia coli O157:H7 Phages Effective in Limiting Contamination of Food Products.</title>
        <authorList>
            <person name="Hong Y."/>
            <person name="Pan Y."/>
            <person name="Harman N.J."/>
            <person name="Ebner P.D."/>
        </authorList>
    </citation>
    <scope>NUCLEOTIDE SEQUENCE [LARGE SCALE GENOMIC DNA]</scope>
</reference>
<sequence>MNILMWVIAVAFVACFCCWVAVRISVATLRKLGFSEWDINILSFRNETISAALLCKKFKWEPCEVMSYLRTGDIPERFKKVLDGKDK</sequence>
<dbReference type="KEGG" id="vg:19486869"/>
<protein>
    <submittedName>
        <fullName evidence="1">Uncharacterized protein</fullName>
    </submittedName>
</protein>
<dbReference type="EMBL" id="KJ190158">
    <property type="protein sequence ID" value="AHN83732.1"/>
    <property type="molecule type" value="Genomic_DNA"/>
</dbReference>
<keyword evidence="2" id="KW-1185">Reference proteome</keyword>
<accession>A0A023MHU1</accession>
<organism evidence="1 2">
    <name type="scientific">Escherichia phage FFH2</name>
    <dbReference type="NCBI Taxonomy" id="1446490"/>
    <lineage>
        <taxon>Viruses</taxon>
        <taxon>Duplodnaviria</taxon>
        <taxon>Heunggongvirae</taxon>
        <taxon>Uroviricota</taxon>
        <taxon>Caudoviricetes</taxon>
        <taxon>Vequintavirinae</taxon>
        <taxon>Vequintavirus</taxon>
        <taxon>Vequintavirus PDX</taxon>
        <taxon>Vequintavirus FFH2</taxon>
    </lineage>
</organism>
<dbReference type="RefSeq" id="YP_009031053.1">
    <property type="nucleotide sequence ID" value="NC_024134.1"/>
</dbReference>
<evidence type="ECO:0000313" key="1">
    <source>
        <dbReference type="EMBL" id="AHN83732.1"/>
    </source>
</evidence>
<proteinExistence type="predicted"/>
<dbReference type="GeneID" id="19486869"/>
<name>A0A023MHU1_9CAUD</name>